<dbReference type="SUPFAM" id="SSF53218">
    <property type="entry name" value="Molybdenum cofactor biosynthesis proteins"/>
    <property type="match status" value="1"/>
</dbReference>
<dbReference type="InterPro" id="IPR038987">
    <property type="entry name" value="MoeA-like"/>
</dbReference>
<gene>
    <name evidence="10" type="ORF">O1G22_03860</name>
</gene>
<dbReference type="SMART" id="SM00852">
    <property type="entry name" value="MoCF_biosynth"/>
    <property type="match status" value="1"/>
</dbReference>
<dbReference type="PANTHER" id="PTHR10192">
    <property type="entry name" value="MOLYBDOPTERIN BIOSYNTHESIS PROTEIN"/>
    <property type="match status" value="1"/>
</dbReference>
<evidence type="ECO:0000256" key="6">
    <source>
        <dbReference type="ARBA" id="ARBA00047317"/>
    </source>
</evidence>
<feature type="region of interest" description="Disordered" evidence="8">
    <location>
        <begin position="1"/>
        <end position="35"/>
    </location>
</feature>
<dbReference type="InterPro" id="IPR005110">
    <property type="entry name" value="MoeA_linker/N"/>
</dbReference>
<keyword evidence="7" id="KW-0460">Magnesium</keyword>
<keyword evidence="11" id="KW-1185">Reference proteome</keyword>
<evidence type="ECO:0000313" key="11">
    <source>
        <dbReference type="Proteomes" id="UP001212326"/>
    </source>
</evidence>
<sequence>MTPSRTDPADGTAPHASHARPGSPRAARDWERARSIARSCAGQPLPAVPRTLADALGHALAEPLVALTDLPSFDTAAMDGWAVAGPGPWRLSGAGVLAGEEPGPLAPGTAVPIATGAPVPPGATAVLRSEHGAVDPGQDLLYDRSPGPVCAGRDIRPRGQECRSGEPLLPAGSTVTERVLGHAAAAGYDRLTVHRRPSVELLVLGDELLEHGVPRGGRVRDALGPLLPPWLHGLGAEVIGRHRIADDLGPLREAVRRSPADVVITTGSTAAGPVDFLHDTLRSVGARLLVDSVAVRPGHPMLLAELPATADGRARRLVGLPGNPLAAVAGLVTLAEPLLRHLGGHRDPGPVRLTAAAALPGHPCDTRLLPVFTAGQEVTPLPFDGPAMLRGLALADALAVVPPGGVVAGATVEVLELPGR</sequence>
<dbReference type="Gene3D" id="3.90.105.10">
    <property type="entry name" value="Molybdopterin biosynthesis moea protein, domain 2"/>
    <property type="match status" value="1"/>
</dbReference>
<accession>A0ABY7P178</accession>
<dbReference type="RefSeq" id="WP_270079977.1">
    <property type="nucleotide sequence ID" value="NZ_CP115300.1"/>
</dbReference>
<comment type="cofactor">
    <cofactor evidence="7">
        <name>Mg(2+)</name>
        <dbReference type="ChEBI" id="CHEBI:18420"/>
    </cofactor>
</comment>
<comment type="similarity">
    <text evidence="3 7">Belongs to the MoeA family.</text>
</comment>
<evidence type="ECO:0000256" key="7">
    <source>
        <dbReference type="RuleBase" id="RU365090"/>
    </source>
</evidence>
<name>A0ABY7P178_9ACTN</name>
<keyword evidence="5 7" id="KW-0501">Molybdenum cofactor biosynthesis</keyword>
<evidence type="ECO:0000256" key="1">
    <source>
        <dbReference type="ARBA" id="ARBA00002901"/>
    </source>
</evidence>
<evidence type="ECO:0000313" key="10">
    <source>
        <dbReference type="EMBL" id="WBO62028.1"/>
    </source>
</evidence>
<dbReference type="EC" id="2.10.1.1" evidence="7"/>
<dbReference type="Pfam" id="PF03454">
    <property type="entry name" value="MoeA_C"/>
    <property type="match status" value="1"/>
</dbReference>
<dbReference type="InterPro" id="IPR036425">
    <property type="entry name" value="MoaB/Mog-like_dom_sf"/>
</dbReference>
<dbReference type="Proteomes" id="UP001212326">
    <property type="component" value="Chromosome"/>
</dbReference>
<reference evidence="10 11" key="1">
    <citation type="submission" date="2022-12" db="EMBL/GenBank/DDBJ databases">
        <authorList>
            <person name="Mo P."/>
        </authorList>
    </citation>
    <scope>NUCLEOTIDE SEQUENCE [LARGE SCALE GENOMIC DNA]</scope>
    <source>
        <strain evidence="10 11">HUAS 2-6</strain>
    </source>
</reference>
<keyword evidence="7" id="KW-0479">Metal-binding</keyword>
<evidence type="ECO:0000256" key="3">
    <source>
        <dbReference type="ARBA" id="ARBA00010763"/>
    </source>
</evidence>
<proteinExistence type="inferred from homology"/>
<keyword evidence="7" id="KW-0808">Transferase</keyword>
<dbReference type="Gene3D" id="2.40.340.10">
    <property type="entry name" value="MoeA, C-terminal, domain IV"/>
    <property type="match status" value="1"/>
</dbReference>
<evidence type="ECO:0000259" key="9">
    <source>
        <dbReference type="SMART" id="SM00852"/>
    </source>
</evidence>
<dbReference type="InterPro" id="IPR036135">
    <property type="entry name" value="MoeA_linker/N_sf"/>
</dbReference>
<dbReference type="EMBL" id="CP115300">
    <property type="protein sequence ID" value="WBO62028.1"/>
    <property type="molecule type" value="Genomic_DNA"/>
</dbReference>
<dbReference type="Pfam" id="PF00994">
    <property type="entry name" value="MoCF_biosynth"/>
    <property type="match status" value="1"/>
</dbReference>
<evidence type="ECO:0000256" key="2">
    <source>
        <dbReference type="ARBA" id="ARBA00005046"/>
    </source>
</evidence>
<dbReference type="Pfam" id="PF03453">
    <property type="entry name" value="MoeA_N"/>
    <property type="match status" value="1"/>
</dbReference>
<dbReference type="Gene3D" id="2.170.190.11">
    <property type="entry name" value="Molybdopterin biosynthesis moea protein, domain 3"/>
    <property type="match status" value="1"/>
</dbReference>
<dbReference type="SUPFAM" id="SSF63867">
    <property type="entry name" value="MoeA C-terminal domain-like"/>
    <property type="match status" value="1"/>
</dbReference>
<comment type="catalytic activity">
    <reaction evidence="6">
        <text>adenylyl-molybdopterin + molybdate = Mo-molybdopterin + AMP + H(+)</text>
        <dbReference type="Rhea" id="RHEA:35047"/>
        <dbReference type="ChEBI" id="CHEBI:15378"/>
        <dbReference type="ChEBI" id="CHEBI:36264"/>
        <dbReference type="ChEBI" id="CHEBI:62727"/>
        <dbReference type="ChEBI" id="CHEBI:71302"/>
        <dbReference type="ChEBI" id="CHEBI:456215"/>
        <dbReference type="EC" id="2.10.1.1"/>
    </reaction>
</comment>
<feature type="domain" description="MoaB/Mog" evidence="9">
    <location>
        <begin position="200"/>
        <end position="341"/>
    </location>
</feature>
<keyword evidence="4 7" id="KW-0500">Molybdenum</keyword>
<comment type="function">
    <text evidence="1 7">Catalyzes the insertion of molybdate into adenylated molybdopterin with the concomitant release of AMP.</text>
</comment>
<dbReference type="InterPro" id="IPR001453">
    <property type="entry name" value="MoaB/Mog_dom"/>
</dbReference>
<dbReference type="PANTHER" id="PTHR10192:SF5">
    <property type="entry name" value="GEPHYRIN"/>
    <property type="match status" value="1"/>
</dbReference>
<dbReference type="InterPro" id="IPR005111">
    <property type="entry name" value="MoeA_C_domain_IV"/>
</dbReference>
<evidence type="ECO:0000256" key="5">
    <source>
        <dbReference type="ARBA" id="ARBA00023150"/>
    </source>
</evidence>
<dbReference type="SUPFAM" id="SSF63882">
    <property type="entry name" value="MoeA N-terminal region -like"/>
    <property type="match status" value="1"/>
</dbReference>
<organism evidence="10 11">
    <name type="scientific">Streptomyces camelliae</name>
    <dbReference type="NCBI Taxonomy" id="3004093"/>
    <lineage>
        <taxon>Bacteria</taxon>
        <taxon>Bacillati</taxon>
        <taxon>Actinomycetota</taxon>
        <taxon>Actinomycetes</taxon>
        <taxon>Kitasatosporales</taxon>
        <taxon>Streptomycetaceae</taxon>
        <taxon>Streptomyces</taxon>
    </lineage>
</organism>
<protein>
    <recommendedName>
        <fullName evidence="7">Molybdopterin molybdenumtransferase</fullName>
        <ecNumber evidence="7">2.10.1.1</ecNumber>
    </recommendedName>
</protein>
<dbReference type="InterPro" id="IPR036688">
    <property type="entry name" value="MoeA_C_domain_IV_sf"/>
</dbReference>
<evidence type="ECO:0000256" key="8">
    <source>
        <dbReference type="SAM" id="MobiDB-lite"/>
    </source>
</evidence>
<comment type="pathway">
    <text evidence="2 7">Cofactor biosynthesis; molybdopterin biosynthesis.</text>
</comment>
<dbReference type="CDD" id="cd00887">
    <property type="entry name" value="MoeA"/>
    <property type="match status" value="1"/>
</dbReference>
<dbReference type="Gene3D" id="3.40.980.10">
    <property type="entry name" value="MoaB/Mog-like domain"/>
    <property type="match status" value="1"/>
</dbReference>
<evidence type="ECO:0000256" key="4">
    <source>
        <dbReference type="ARBA" id="ARBA00022505"/>
    </source>
</evidence>